<evidence type="ECO:0000313" key="6">
    <source>
        <dbReference type="EMBL" id="MFD2460669.1"/>
    </source>
</evidence>
<evidence type="ECO:0000256" key="4">
    <source>
        <dbReference type="ARBA" id="ARBA00023033"/>
    </source>
</evidence>
<keyword evidence="2" id="KW-0288">FMN</keyword>
<dbReference type="InterPro" id="IPR036661">
    <property type="entry name" value="Luciferase-like_sf"/>
</dbReference>
<dbReference type="InterPro" id="IPR051260">
    <property type="entry name" value="Diverse_substr_monoxygenases"/>
</dbReference>
<dbReference type="Pfam" id="PF00296">
    <property type="entry name" value="Bac_luciferase"/>
    <property type="match status" value="1"/>
</dbReference>
<keyword evidence="3" id="KW-0560">Oxidoreductase</keyword>
<evidence type="ECO:0000313" key="7">
    <source>
        <dbReference type="Proteomes" id="UP001597419"/>
    </source>
</evidence>
<feature type="domain" description="Luciferase-like" evidence="5">
    <location>
        <begin position="17"/>
        <end position="200"/>
    </location>
</feature>
<dbReference type="EMBL" id="JBHUKU010000009">
    <property type="protein sequence ID" value="MFD2460669.1"/>
    <property type="molecule type" value="Genomic_DNA"/>
</dbReference>
<evidence type="ECO:0000256" key="1">
    <source>
        <dbReference type="ARBA" id="ARBA00022630"/>
    </source>
</evidence>
<dbReference type="PANTHER" id="PTHR30011:SF16">
    <property type="entry name" value="C2H2 FINGER DOMAIN TRANSCRIPTION FACTOR (EUROFUNG)-RELATED"/>
    <property type="match status" value="1"/>
</dbReference>
<name>A0ABW5GIK1_9PSEU</name>
<sequence>MTSKPFRFGIVAGFSPDLTAWTAQARQIEELGLDTMLATDPVAGSDPLTLVPAAAAVTGTLRVGTFVLADPFRDPRQLDWQVQSLHRQTGGRFELGLGAGRPGADDHARSLGREYPAMGRRIERLEATIELLKGTADRPKLLMAARGPKMLALAAREADIVTFSWLPRTTPDEAQSIVDRFRELAGSRLDEIELAVNLMAVGDQPAPHVARFAGVDVPELAASGAVTVIPEDPSHAADTLLGWRENWGISYVTVNSGCVRPFAAIARSLRATDPAPG</sequence>
<keyword evidence="4" id="KW-0503">Monooxygenase</keyword>
<keyword evidence="7" id="KW-1185">Reference proteome</keyword>
<evidence type="ECO:0000259" key="5">
    <source>
        <dbReference type="Pfam" id="PF00296"/>
    </source>
</evidence>
<organism evidence="6 7">
    <name type="scientific">Amycolatopsis samaneae</name>
    <dbReference type="NCBI Taxonomy" id="664691"/>
    <lineage>
        <taxon>Bacteria</taxon>
        <taxon>Bacillati</taxon>
        <taxon>Actinomycetota</taxon>
        <taxon>Actinomycetes</taxon>
        <taxon>Pseudonocardiales</taxon>
        <taxon>Pseudonocardiaceae</taxon>
        <taxon>Amycolatopsis</taxon>
    </lineage>
</organism>
<protein>
    <submittedName>
        <fullName evidence="6">LLM class flavin-dependent oxidoreductase</fullName>
    </submittedName>
</protein>
<reference evidence="7" key="1">
    <citation type="journal article" date="2019" name="Int. J. Syst. Evol. Microbiol.">
        <title>The Global Catalogue of Microorganisms (GCM) 10K type strain sequencing project: providing services to taxonomists for standard genome sequencing and annotation.</title>
        <authorList>
            <consortium name="The Broad Institute Genomics Platform"/>
            <consortium name="The Broad Institute Genome Sequencing Center for Infectious Disease"/>
            <person name="Wu L."/>
            <person name="Ma J."/>
        </authorList>
    </citation>
    <scope>NUCLEOTIDE SEQUENCE [LARGE SCALE GENOMIC DNA]</scope>
    <source>
        <strain evidence="7">CGMCC 4.7643</strain>
    </source>
</reference>
<dbReference type="Proteomes" id="UP001597419">
    <property type="component" value="Unassembled WGS sequence"/>
</dbReference>
<evidence type="ECO:0000256" key="3">
    <source>
        <dbReference type="ARBA" id="ARBA00023002"/>
    </source>
</evidence>
<gene>
    <name evidence="6" type="ORF">ACFSYJ_18840</name>
</gene>
<dbReference type="RefSeq" id="WP_345394035.1">
    <property type="nucleotide sequence ID" value="NZ_BAABHG010000006.1"/>
</dbReference>
<dbReference type="Gene3D" id="3.20.20.30">
    <property type="entry name" value="Luciferase-like domain"/>
    <property type="match status" value="2"/>
</dbReference>
<dbReference type="InterPro" id="IPR011251">
    <property type="entry name" value="Luciferase-like_dom"/>
</dbReference>
<keyword evidence="1" id="KW-0285">Flavoprotein</keyword>
<dbReference type="SUPFAM" id="SSF51679">
    <property type="entry name" value="Bacterial luciferase-like"/>
    <property type="match status" value="1"/>
</dbReference>
<comment type="caution">
    <text evidence="6">The sequence shown here is derived from an EMBL/GenBank/DDBJ whole genome shotgun (WGS) entry which is preliminary data.</text>
</comment>
<evidence type="ECO:0000256" key="2">
    <source>
        <dbReference type="ARBA" id="ARBA00022643"/>
    </source>
</evidence>
<accession>A0ABW5GIK1</accession>
<dbReference type="PANTHER" id="PTHR30011">
    <property type="entry name" value="ALKANESULFONATE MONOOXYGENASE-RELATED"/>
    <property type="match status" value="1"/>
</dbReference>
<proteinExistence type="predicted"/>